<evidence type="ECO:0000259" key="3">
    <source>
        <dbReference type="Pfam" id="PF03703"/>
    </source>
</evidence>
<dbReference type="Proteomes" id="UP000668403">
    <property type="component" value="Unassembled WGS sequence"/>
</dbReference>
<feature type="transmembrane region" description="Helical" evidence="2">
    <location>
        <begin position="88"/>
        <end position="109"/>
    </location>
</feature>
<feature type="transmembrane region" description="Helical" evidence="2">
    <location>
        <begin position="40"/>
        <end position="58"/>
    </location>
</feature>
<feature type="region of interest" description="Disordered" evidence="1">
    <location>
        <begin position="542"/>
        <end position="563"/>
    </location>
</feature>
<proteinExistence type="predicted"/>
<feature type="compositionally biased region" description="Basic and acidic residues" evidence="1">
    <location>
        <begin position="542"/>
        <end position="551"/>
    </location>
</feature>
<feature type="region of interest" description="Disordered" evidence="1">
    <location>
        <begin position="190"/>
        <end position="217"/>
    </location>
</feature>
<accession>A0A939QF46</accession>
<feature type="transmembrane region" description="Helical" evidence="2">
    <location>
        <begin position="273"/>
        <end position="294"/>
    </location>
</feature>
<dbReference type="RefSeq" id="WP_208240636.1">
    <property type="nucleotide sequence ID" value="NZ_BAAAQU010000001.1"/>
</dbReference>
<dbReference type="Pfam" id="PF03703">
    <property type="entry name" value="bPH_2"/>
    <property type="match status" value="2"/>
</dbReference>
<gene>
    <name evidence="4" type="ORF">J4H85_13330</name>
</gene>
<keyword evidence="2" id="KW-0472">Membrane</keyword>
<evidence type="ECO:0000313" key="5">
    <source>
        <dbReference type="Proteomes" id="UP000668403"/>
    </source>
</evidence>
<comment type="caution">
    <text evidence="4">The sequence shown here is derived from an EMBL/GenBank/DDBJ whole genome shotgun (WGS) entry which is preliminary data.</text>
</comment>
<dbReference type="InterPro" id="IPR005182">
    <property type="entry name" value="YdbS-like_PH"/>
</dbReference>
<dbReference type="EMBL" id="JAGFBF010000006">
    <property type="protein sequence ID" value="MBO2990980.1"/>
    <property type="molecule type" value="Genomic_DNA"/>
</dbReference>
<evidence type="ECO:0000256" key="1">
    <source>
        <dbReference type="SAM" id="MobiDB-lite"/>
    </source>
</evidence>
<dbReference type="PANTHER" id="PTHR34473">
    <property type="entry name" value="UPF0699 TRANSMEMBRANE PROTEIN YDBS"/>
    <property type="match status" value="1"/>
</dbReference>
<feature type="transmembrane region" description="Helical" evidence="2">
    <location>
        <begin position="300"/>
        <end position="318"/>
    </location>
</feature>
<dbReference type="AlphaFoldDB" id="A0A939QF46"/>
<keyword evidence="5" id="KW-1185">Reference proteome</keyword>
<keyword evidence="2" id="KW-0812">Transmembrane</keyword>
<sequence length="563" mass="60706">MSDQSEVPDDEQGTIAPAAEALPGKADSAGWRRMHPLTPLMQGGLALLVILGIIIANLREMLIELFVGESYSGGGPEELIETVIAEGMLGIGIAAIFGLILVIVLFSWLSWRVHTYRITGEAVENRSGILFKKHRRAPLDRIQSVNLQRPLLARMLGLTKIDVQTGGAGGKVELAYLGHRDAKTVREQIVRSAARSQGDDPSESAPEPVHDAAAVPTGDPVGAVGYDGTSYGEAHGAFDRRVQEFADFDIDASARRSGVLVAVPVPRLIGSILLSWEMLFTVAVLIAIVVIAIVRSPGALVGLIPLALVMVGLIFGQFNKGFNFTLTRSREGIRTSAGLTATNTETIPLGRVHSVEAMQPLGWRIFGWWKVRINVAGYSVSQGGQNSNRNIVLPVGRVEDAVRVLEALLPDAFDEQHPLRDALVGSGEGYVRPGTRSASVLWFARRRAGVQLVAQSRNDERATLRIRRGALTRSLIVAPLLRTQSVQLRRPLVHRMLGLASIQTHTVLGPIGVEARGLALPTARAFFDELAGTVVRVQSGEADRREAERLAEASAPDAGTEQR</sequence>
<keyword evidence="2" id="KW-1133">Transmembrane helix</keyword>
<feature type="compositionally biased region" description="Acidic residues" evidence="1">
    <location>
        <begin position="1"/>
        <end position="12"/>
    </location>
</feature>
<reference evidence="4" key="1">
    <citation type="submission" date="2021-03" db="EMBL/GenBank/DDBJ databases">
        <title>Leucobacter chromiisoli sp. nov., isolated from chromium-containing soil of chemical plant.</title>
        <authorList>
            <person name="Xu Z."/>
        </authorList>
    </citation>
    <scope>NUCLEOTIDE SEQUENCE</scope>
    <source>
        <strain evidence="4">K 70/01</strain>
    </source>
</reference>
<dbReference type="PANTHER" id="PTHR34473:SF2">
    <property type="entry name" value="UPF0699 TRANSMEMBRANE PROTEIN YDBT"/>
    <property type="match status" value="1"/>
</dbReference>
<feature type="region of interest" description="Disordered" evidence="1">
    <location>
        <begin position="1"/>
        <end position="26"/>
    </location>
</feature>
<feature type="domain" description="YdbS-like PH" evidence="3">
    <location>
        <begin position="111"/>
        <end position="189"/>
    </location>
</feature>
<organism evidence="4 5">
    <name type="scientific">Leucobacter tardus</name>
    <dbReference type="NCBI Taxonomy" id="501483"/>
    <lineage>
        <taxon>Bacteria</taxon>
        <taxon>Bacillati</taxon>
        <taxon>Actinomycetota</taxon>
        <taxon>Actinomycetes</taxon>
        <taxon>Micrococcales</taxon>
        <taxon>Microbacteriaceae</taxon>
        <taxon>Leucobacter</taxon>
    </lineage>
</organism>
<name>A0A939QF46_9MICO</name>
<evidence type="ECO:0000256" key="2">
    <source>
        <dbReference type="SAM" id="Phobius"/>
    </source>
</evidence>
<protein>
    <submittedName>
        <fullName evidence="4">PH domain-containing protein</fullName>
    </submittedName>
</protein>
<evidence type="ECO:0000313" key="4">
    <source>
        <dbReference type="EMBL" id="MBO2990980.1"/>
    </source>
</evidence>
<feature type="domain" description="YdbS-like PH" evidence="3">
    <location>
        <begin position="463"/>
        <end position="529"/>
    </location>
</feature>